<dbReference type="AlphaFoldDB" id="A0A369B4J7"/>
<evidence type="ECO:0000313" key="5">
    <source>
        <dbReference type="EMBL" id="RCX15446.1"/>
    </source>
</evidence>
<dbReference type="SMART" id="SM00347">
    <property type="entry name" value="HTH_MARR"/>
    <property type="match status" value="1"/>
</dbReference>
<dbReference type="InterPro" id="IPR036388">
    <property type="entry name" value="WH-like_DNA-bd_sf"/>
</dbReference>
<dbReference type="RefSeq" id="WP_114298100.1">
    <property type="nucleotide sequence ID" value="NZ_QPJT01000013.1"/>
</dbReference>
<dbReference type="PROSITE" id="PS01117">
    <property type="entry name" value="HTH_MARR_1"/>
    <property type="match status" value="1"/>
</dbReference>
<evidence type="ECO:0000256" key="3">
    <source>
        <dbReference type="ARBA" id="ARBA00023163"/>
    </source>
</evidence>
<dbReference type="PANTHER" id="PTHR42756:SF1">
    <property type="entry name" value="TRANSCRIPTIONAL REPRESSOR OF EMRAB OPERON"/>
    <property type="match status" value="1"/>
</dbReference>
<dbReference type="Gene3D" id="1.10.10.10">
    <property type="entry name" value="Winged helix-like DNA-binding domain superfamily/Winged helix DNA-binding domain"/>
    <property type="match status" value="1"/>
</dbReference>
<evidence type="ECO:0000259" key="4">
    <source>
        <dbReference type="PROSITE" id="PS50995"/>
    </source>
</evidence>
<dbReference type="GO" id="GO:0003700">
    <property type="term" value="F:DNA-binding transcription factor activity"/>
    <property type="evidence" value="ECO:0007669"/>
    <property type="project" value="InterPro"/>
</dbReference>
<dbReference type="InterPro" id="IPR023187">
    <property type="entry name" value="Tscrpt_reg_MarR-type_CS"/>
</dbReference>
<keyword evidence="1" id="KW-0805">Transcription regulation</keyword>
<dbReference type="Pfam" id="PF01047">
    <property type="entry name" value="MarR"/>
    <property type="match status" value="1"/>
</dbReference>
<keyword evidence="2" id="KW-0238">DNA-binding</keyword>
<evidence type="ECO:0000313" key="6">
    <source>
        <dbReference type="Proteomes" id="UP000253034"/>
    </source>
</evidence>
<name>A0A369B4J7_9FIRM</name>
<keyword evidence="6" id="KW-1185">Reference proteome</keyword>
<dbReference type="PANTHER" id="PTHR42756">
    <property type="entry name" value="TRANSCRIPTIONAL REGULATOR, MARR"/>
    <property type="match status" value="1"/>
</dbReference>
<protein>
    <submittedName>
        <fullName evidence="5">MarR family transcriptional regulator</fullName>
    </submittedName>
</protein>
<dbReference type="InterPro" id="IPR000835">
    <property type="entry name" value="HTH_MarR-typ"/>
</dbReference>
<dbReference type="InterPro" id="IPR036390">
    <property type="entry name" value="WH_DNA-bd_sf"/>
</dbReference>
<feature type="domain" description="HTH marR-type" evidence="4">
    <location>
        <begin position="1"/>
        <end position="135"/>
    </location>
</feature>
<keyword evidence="3" id="KW-0804">Transcription</keyword>
<dbReference type="GO" id="GO:0003677">
    <property type="term" value="F:DNA binding"/>
    <property type="evidence" value="ECO:0007669"/>
    <property type="project" value="UniProtKB-KW"/>
</dbReference>
<accession>A0A369B4J7</accession>
<organism evidence="5 6">
    <name type="scientific">Anaerobacterium chartisolvens</name>
    <dbReference type="NCBI Taxonomy" id="1297424"/>
    <lineage>
        <taxon>Bacteria</taxon>
        <taxon>Bacillati</taxon>
        <taxon>Bacillota</taxon>
        <taxon>Clostridia</taxon>
        <taxon>Eubacteriales</taxon>
        <taxon>Oscillospiraceae</taxon>
        <taxon>Anaerobacterium</taxon>
    </lineage>
</organism>
<comment type="caution">
    <text evidence="5">The sequence shown here is derived from an EMBL/GenBank/DDBJ whole genome shotgun (WGS) entry which is preliminary data.</text>
</comment>
<dbReference type="OrthoDB" id="166070at2"/>
<dbReference type="PROSITE" id="PS50995">
    <property type="entry name" value="HTH_MARR_2"/>
    <property type="match status" value="1"/>
</dbReference>
<evidence type="ECO:0000256" key="2">
    <source>
        <dbReference type="ARBA" id="ARBA00023125"/>
    </source>
</evidence>
<dbReference type="EMBL" id="QPJT01000013">
    <property type="protein sequence ID" value="RCX15446.1"/>
    <property type="molecule type" value="Genomic_DNA"/>
</dbReference>
<sequence length="141" mass="16845">MNREILVENLIEFLPILYKKFFKGLDVCEITKQQFELLYCVGQWDEKPMTYYCSKMLVSKSNLSIIADRLIEEGFLERNTLPEDRRVILLRLSEKGRGFLCDQTNKFKKEIINKLEKFDENDIKRLNEIMQEAREIVTKLD</sequence>
<evidence type="ECO:0000256" key="1">
    <source>
        <dbReference type="ARBA" id="ARBA00023015"/>
    </source>
</evidence>
<proteinExistence type="predicted"/>
<dbReference type="Proteomes" id="UP000253034">
    <property type="component" value="Unassembled WGS sequence"/>
</dbReference>
<reference evidence="5 6" key="1">
    <citation type="submission" date="2018-07" db="EMBL/GenBank/DDBJ databases">
        <title>Genomic Encyclopedia of Type Strains, Phase IV (KMG-IV): sequencing the most valuable type-strain genomes for metagenomic binning, comparative biology and taxonomic classification.</title>
        <authorList>
            <person name="Goeker M."/>
        </authorList>
    </citation>
    <scope>NUCLEOTIDE SEQUENCE [LARGE SCALE GENOMIC DNA]</scope>
    <source>
        <strain evidence="5 6">DSM 27016</strain>
    </source>
</reference>
<dbReference type="SUPFAM" id="SSF46785">
    <property type="entry name" value="Winged helix' DNA-binding domain"/>
    <property type="match status" value="1"/>
</dbReference>
<gene>
    <name evidence="5" type="ORF">DFR58_11326</name>
</gene>